<evidence type="ECO:0000256" key="3">
    <source>
        <dbReference type="SAM" id="Phobius"/>
    </source>
</evidence>
<keyword evidence="3" id="KW-0812">Transmembrane</keyword>
<feature type="coiled-coil region" evidence="1">
    <location>
        <begin position="167"/>
        <end position="194"/>
    </location>
</feature>
<feature type="transmembrane region" description="Helical" evidence="3">
    <location>
        <begin position="16"/>
        <end position="36"/>
    </location>
</feature>
<dbReference type="EMBL" id="JAUSTU010000020">
    <property type="protein sequence ID" value="MDQ0157130.1"/>
    <property type="molecule type" value="Genomic_DNA"/>
</dbReference>
<organism evidence="5 6">
    <name type="scientific">Anoxybacillus andreesenii</name>
    <dbReference type="NCBI Taxonomy" id="1325932"/>
    <lineage>
        <taxon>Bacteria</taxon>
        <taxon>Bacillati</taxon>
        <taxon>Bacillota</taxon>
        <taxon>Bacilli</taxon>
        <taxon>Bacillales</taxon>
        <taxon>Anoxybacillaceae</taxon>
        <taxon>Anoxybacillus</taxon>
    </lineage>
</organism>
<evidence type="ECO:0000256" key="2">
    <source>
        <dbReference type="SAM" id="MobiDB-lite"/>
    </source>
</evidence>
<evidence type="ECO:0000313" key="5">
    <source>
        <dbReference type="EMBL" id="MDQ0157130.1"/>
    </source>
</evidence>
<dbReference type="Pfam" id="PF13400">
    <property type="entry name" value="Tad"/>
    <property type="match status" value="1"/>
</dbReference>
<dbReference type="Proteomes" id="UP001231362">
    <property type="component" value="Unassembled WGS sequence"/>
</dbReference>
<evidence type="ECO:0000313" key="6">
    <source>
        <dbReference type="Proteomes" id="UP001231362"/>
    </source>
</evidence>
<keyword evidence="3" id="KW-0472">Membrane</keyword>
<keyword evidence="1" id="KW-0175">Coiled coil</keyword>
<comment type="caution">
    <text evidence="5">The sequence shown here is derived from an EMBL/GenBank/DDBJ whole genome shotgun (WGS) entry which is preliminary data.</text>
</comment>
<dbReference type="InterPro" id="IPR028087">
    <property type="entry name" value="Tad_N"/>
</dbReference>
<feature type="region of interest" description="Disordered" evidence="2">
    <location>
        <begin position="226"/>
        <end position="247"/>
    </location>
</feature>
<feature type="domain" description="Putative Flp pilus-assembly TadG-like N-terminal" evidence="4">
    <location>
        <begin position="14"/>
        <end position="61"/>
    </location>
</feature>
<keyword evidence="3" id="KW-1133">Transmembrane helix</keyword>
<dbReference type="RefSeq" id="WP_307151602.1">
    <property type="nucleotide sequence ID" value="NZ_JAUSTU010000020.1"/>
</dbReference>
<keyword evidence="6" id="KW-1185">Reference proteome</keyword>
<evidence type="ECO:0000259" key="4">
    <source>
        <dbReference type="Pfam" id="PF13400"/>
    </source>
</evidence>
<name>A0ABT9V847_9BACL</name>
<evidence type="ECO:0000256" key="1">
    <source>
        <dbReference type="SAM" id="Coils"/>
    </source>
</evidence>
<accession>A0ABT9V847</accession>
<proteinExistence type="predicted"/>
<gene>
    <name evidence="5" type="ORF">J2S07_003458</name>
</gene>
<sequence>MARKLKSYIKNERGSGTLIIMVGMVLAALFFGFLFFDFSNVFINKRVTQTGADAAAIAAAQTSNKYMKEHLQEETQKELEKLGAEWERFLADVLASYADDGDPETPAPSPPSTEEILDMFVKMKERALGKNMPGDVRAWLLNHSVKVVAETAMKFFFKDKEVSDMSCKVVRDHLKDAKKEAEDYAKKNQNDKLKDIKFIPEDFRIFVETERKGKYTTVPDKEVPAITSESSAKIGEPEGYRGKITCS</sequence>
<reference evidence="5 6" key="1">
    <citation type="submission" date="2023-07" db="EMBL/GenBank/DDBJ databases">
        <title>Genomic Encyclopedia of Type Strains, Phase IV (KMG-IV): sequencing the most valuable type-strain genomes for metagenomic binning, comparative biology and taxonomic classification.</title>
        <authorList>
            <person name="Goeker M."/>
        </authorList>
    </citation>
    <scope>NUCLEOTIDE SEQUENCE [LARGE SCALE GENOMIC DNA]</scope>
    <source>
        <strain evidence="5 6">DSM 23948</strain>
    </source>
</reference>
<protein>
    <recommendedName>
        <fullName evidence="4">Putative Flp pilus-assembly TadG-like N-terminal domain-containing protein</fullName>
    </recommendedName>
</protein>